<gene>
    <name evidence="3" type="ORF">WOLCODRAFT_137921</name>
</gene>
<feature type="compositionally biased region" description="Polar residues" evidence="1">
    <location>
        <begin position="227"/>
        <end position="245"/>
    </location>
</feature>
<evidence type="ECO:0000256" key="2">
    <source>
        <dbReference type="SAM" id="Phobius"/>
    </source>
</evidence>
<name>A0A2H3K239_WOLCO</name>
<accession>A0A2H3K239</accession>
<evidence type="ECO:0008006" key="5">
    <source>
        <dbReference type="Google" id="ProtNLM"/>
    </source>
</evidence>
<organism evidence="3 4">
    <name type="scientific">Wolfiporia cocos (strain MD-104)</name>
    <name type="common">Brown rot fungus</name>
    <dbReference type="NCBI Taxonomy" id="742152"/>
    <lineage>
        <taxon>Eukaryota</taxon>
        <taxon>Fungi</taxon>
        <taxon>Dikarya</taxon>
        <taxon>Basidiomycota</taxon>
        <taxon>Agaricomycotina</taxon>
        <taxon>Agaricomycetes</taxon>
        <taxon>Polyporales</taxon>
        <taxon>Phaeolaceae</taxon>
        <taxon>Wolfiporia</taxon>
    </lineage>
</organism>
<keyword evidence="2" id="KW-1133">Transmembrane helix</keyword>
<dbReference type="STRING" id="742152.A0A2H3K239"/>
<feature type="compositionally biased region" description="Low complexity" evidence="1">
    <location>
        <begin position="257"/>
        <end position="268"/>
    </location>
</feature>
<dbReference type="EMBL" id="KB468124">
    <property type="protein sequence ID" value="PCH42457.1"/>
    <property type="molecule type" value="Genomic_DNA"/>
</dbReference>
<dbReference type="InterPro" id="IPR036028">
    <property type="entry name" value="SH3-like_dom_sf"/>
</dbReference>
<dbReference type="OrthoDB" id="5340910at2759"/>
<dbReference type="SUPFAM" id="SSF50044">
    <property type="entry name" value="SH3-domain"/>
    <property type="match status" value="1"/>
</dbReference>
<evidence type="ECO:0000313" key="3">
    <source>
        <dbReference type="EMBL" id="PCH42457.1"/>
    </source>
</evidence>
<feature type="transmembrane region" description="Helical" evidence="2">
    <location>
        <begin position="108"/>
        <end position="130"/>
    </location>
</feature>
<keyword evidence="2" id="KW-0472">Membrane</keyword>
<keyword evidence="2" id="KW-0812">Transmembrane</keyword>
<evidence type="ECO:0000256" key="1">
    <source>
        <dbReference type="SAM" id="MobiDB-lite"/>
    </source>
</evidence>
<proteinExistence type="predicted"/>
<feature type="transmembrane region" description="Helical" evidence="2">
    <location>
        <begin position="21"/>
        <end position="38"/>
    </location>
</feature>
<reference evidence="3 4" key="1">
    <citation type="journal article" date="2012" name="Science">
        <title>The Paleozoic origin of enzymatic lignin decomposition reconstructed from 31 fungal genomes.</title>
        <authorList>
            <person name="Floudas D."/>
            <person name="Binder M."/>
            <person name="Riley R."/>
            <person name="Barry K."/>
            <person name="Blanchette R.A."/>
            <person name="Henrissat B."/>
            <person name="Martinez A.T."/>
            <person name="Otillar R."/>
            <person name="Spatafora J.W."/>
            <person name="Yadav J.S."/>
            <person name="Aerts A."/>
            <person name="Benoit I."/>
            <person name="Boyd A."/>
            <person name="Carlson A."/>
            <person name="Copeland A."/>
            <person name="Coutinho P.M."/>
            <person name="de Vries R.P."/>
            <person name="Ferreira P."/>
            <person name="Findley K."/>
            <person name="Foster B."/>
            <person name="Gaskell J."/>
            <person name="Glotzer D."/>
            <person name="Gorecki P."/>
            <person name="Heitman J."/>
            <person name="Hesse C."/>
            <person name="Hori C."/>
            <person name="Igarashi K."/>
            <person name="Jurgens J.A."/>
            <person name="Kallen N."/>
            <person name="Kersten P."/>
            <person name="Kohler A."/>
            <person name="Kuees U."/>
            <person name="Kumar T.K.A."/>
            <person name="Kuo A."/>
            <person name="LaButti K."/>
            <person name="Larrondo L.F."/>
            <person name="Lindquist E."/>
            <person name="Ling A."/>
            <person name="Lombard V."/>
            <person name="Lucas S."/>
            <person name="Lundell T."/>
            <person name="Martin R."/>
            <person name="McLaughlin D.J."/>
            <person name="Morgenstern I."/>
            <person name="Morin E."/>
            <person name="Murat C."/>
            <person name="Nagy L.G."/>
            <person name="Nolan M."/>
            <person name="Ohm R.A."/>
            <person name="Patyshakuliyeva A."/>
            <person name="Rokas A."/>
            <person name="Ruiz-Duenas F.J."/>
            <person name="Sabat G."/>
            <person name="Salamov A."/>
            <person name="Samejima M."/>
            <person name="Schmutz J."/>
            <person name="Slot J.C."/>
            <person name="St John F."/>
            <person name="Stenlid J."/>
            <person name="Sun H."/>
            <person name="Sun S."/>
            <person name="Syed K."/>
            <person name="Tsang A."/>
            <person name="Wiebenga A."/>
            <person name="Young D."/>
            <person name="Pisabarro A."/>
            <person name="Eastwood D.C."/>
            <person name="Martin F."/>
            <person name="Cullen D."/>
            <person name="Grigoriev I.V."/>
            <person name="Hibbett D.S."/>
        </authorList>
    </citation>
    <scope>NUCLEOTIDE SEQUENCE [LARGE SCALE GENOMIC DNA]</scope>
    <source>
        <strain evidence="3 4">MD-104</strain>
    </source>
</reference>
<dbReference type="AlphaFoldDB" id="A0A2H3K239"/>
<keyword evidence="4" id="KW-1185">Reference proteome</keyword>
<sequence length="414" mass="45000">MARLCRYVPCTADLSTKARTIPLSLQGSLFYLAGLAFSPRSLLSPWTVAYGYSAISCVAQVLELTEGRSPRGSLLMPPRILLLPRQTDNLGGVYGNTTDSFTHDDVQLAGLGVALAIALGGALWLAIHFYRRRRAAQREDDSAVPSAAYTVVVPLPNAHKQEVDTFSKEQASAELAPPQPAFLRKDAAQVQIHESPPTPPPETRTPTPEARSSVSEARPRPRPRLPSSATQLRASTLSNRSSLRPNSGVAFLDAPGPSARPHTPSRASSRSHSHSHSPRASRRWSASSASALGFDGSHRRKVRQAFRPTRADELAVRAGERVALVQAYVDGWCIVGRESTKRRGDIELGAVPLWVFVAAADGCQPERPKRSVSLSVAITLDAPGGPCFKWSNKERVRYLVLYALIRWLSRSSPP</sequence>
<dbReference type="Proteomes" id="UP000218811">
    <property type="component" value="Unassembled WGS sequence"/>
</dbReference>
<evidence type="ECO:0000313" key="4">
    <source>
        <dbReference type="Proteomes" id="UP000218811"/>
    </source>
</evidence>
<feature type="region of interest" description="Disordered" evidence="1">
    <location>
        <begin position="192"/>
        <end position="286"/>
    </location>
</feature>
<feature type="compositionally biased region" description="Basic residues" evidence="1">
    <location>
        <begin position="269"/>
        <end position="282"/>
    </location>
</feature>
<dbReference type="OMA" id="CADGWCI"/>
<protein>
    <recommendedName>
        <fullName evidence="5">SH3 domain-containing protein</fullName>
    </recommendedName>
</protein>